<dbReference type="GO" id="GO:0005975">
    <property type="term" value="P:carbohydrate metabolic process"/>
    <property type="evidence" value="ECO:0007669"/>
    <property type="project" value="InterPro"/>
</dbReference>
<dbReference type="PANTHER" id="PTHR22600:SF57">
    <property type="entry name" value="BETA-N-ACETYLHEXOSAMINIDASE"/>
    <property type="match status" value="1"/>
</dbReference>
<dbReference type="CDD" id="cd06563">
    <property type="entry name" value="GH20_chitobiase-like"/>
    <property type="match status" value="1"/>
</dbReference>
<dbReference type="KEGG" id="tes:BW730_16770"/>
<dbReference type="EC" id="3.2.1.52" evidence="3"/>
<organism evidence="9 10">
    <name type="scientific">Tessaracoccus aquimaris</name>
    <dbReference type="NCBI Taxonomy" id="1332264"/>
    <lineage>
        <taxon>Bacteria</taxon>
        <taxon>Bacillati</taxon>
        <taxon>Actinomycetota</taxon>
        <taxon>Actinomycetes</taxon>
        <taxon>Propionibacteriales</taxon>
        <taxon>Propionibacteriaceae</taxon>
        <taxon>Tessaracoccus</taxon>
    </lineage>
</organism>
<evidence type="ECO:0000313" key="10">
    <source>
        <dbReference type="Proteomes" id="UP000188145"/>
    </source>
</evidence>
<comment type="catalytic activity">
    <reaction evidence="1">
        <text>Hydrolysis of terminal non-reducing N-acetyl-D-hexosamine residues in N-acetyl-beta-D-hexosaminides.</text>
        <dbReference type="EC" id="3.2.1.52"/>
    </reaction>
</comment>
<dbReference type="InterPro" id="IPR017853">
    <property type="entry name" value="GH"/>
</dbReference>
<keyword evidence="4" id="KW-0378">Hydrolase</keyword>
<evidence type="ECO:0000256" key="5">
    <source>
        <dbReference type="ARBA" id="ARBA00023295"/>
    </source>
</evidence>
<evidence type="ECO:0000256" key="6">
    <source>
        <dbReference type="PIRSR" id="PIRSR625705-1"/>
    </source>
</evidence>
<dbReference type="RefSeq" id="WP_077687254.1">
    <property type="nucleotide sequence ID" value="NZ_CP019606.1"/>
</dbReference>
<keyword evidence="10" id="KW-1185">Reference proteome</keyword>
<dbReference type="SUPFAM" id="SSF51445">
    <property type="entry name" value="(Trans)glycosidases"/>
    <property type="match status" value="1"/>
</dbReference>
<name>A0A1Q2CSB9_9ACTN</name>
<protein>
    <recommendedName>
        <fullName evidence="3">beta-N-acetylhexosaminidase</fullName>
        <ecNumber evidence="3">3.2.1.52</ecNumber>
    </recommendedName>
</protein>
<dbReference type="InterPro" id="IPR029018">
    <property type="entry name" value="Hex-like_dom2"/>
</dbReference>
<dbReference type="AlphaFoldDB" id="A0A1Q2CSB9"/>
<dbReference type="Pfam" id="PF02838">
    <property type="entry name" value="Glyco_hydro_20b"/>
    <property type="match status" value="1"/>
</dbReference>
<feature type="domain" description="Glycoside hydrolase family 20 catalytic" evidence="7">
    <location>
        <begin position="127"/>
        <end position="472"/>
    </location>
</feature>
<dbReference type="Gene3D" id="3.30.379.10">
    <property type="entry name" value="Chitobiase/beta-hexosaminidase domain 2-like"/>
    <property type="match status" value="1"/>
</dbReference>
<evidence type="ECO:0000256" key="4">
    <source>
        <dbReference type="ARBA" id="ARBA00022801"/>
    </source>
</evidence>
<dbReference type="GO" id="GO:0030203">
    <property type="term" value="P:glycosaminoglycan metabolic process"/>
    <property type="evidence" value="ECO:0007669"/>
    <property type="project" value="TreeGrafter"/>
</dbReference>
<dbReference type="PRINTS" id="PR00738">
    <property type="entry name" value="GLHYDRLASE20"/>
</dbReference>
<keyword evidence="5" id="KW-0326">Glycosidase</keyword>
<evidence type="ECO:0000313" key="9">
    <source>
        <dbReference type="EMBL" id="AQP48900.1"/>
    </source>
</evidence>
<dbReference type="InterPro" id="IPR015883">
    <property type="entry name" value="Glyco_hydro_20_cat"/>
</dbReference>
<dbReference type="GO" id="GO:0016020">
    <property type="term" value="C:membrane"/>
    <property type="evidence" value="ECO:0007669"/>
    <property type="project" value="TreeGrafter"/>
</dbReference>
<dbReference type="Proteomes" id="UP000188145">
    <property type="component" value="Chromosome"/>
</dbReference>
<gene>
    <name evidence="9" type="ORF">BW730_16770</name>
</gene>
<sequence>MRLLPTPTQVDWNDGEFPLPNPLPVRGGGPAAQVLSERLNIAAGLGIDADGEGPGVEFIRDETLGAEAYRLTVDGEGVRIASSDDRGAGWAVQTLLQLLPVQVHGPGPMQPGDLRVPHVEILDAPTYGWRGSHIDVVRHFFPVEALLRHLDVMAMHKLNVLHLHLTDDQGWRLPVAKYPRLAEVAAWRPGTLAGHHTLPGDILEHDGRPHGGSYTEDDLRRLVAAADRLGIMVVPEIDMPGHMEAVVAAYPEFGACDHVQHPRTSFAISEHVLRLDEASLQFCRDALDAAMDLFPGSPIHIGGDECPGSEWFADPASVETMARIGATDAASAQAWFEREMCEHVTSAGRTVIAWDEVLDGGAPDGTVVMAWRNREAVARASAAGHDVIAAPVEFTYFDYSQYEGPEQPLAINGPTGQARVAELTQVLREVEGPGTLLGGQFQLWTEYIPTWARAEYNLWPRGASVAQQLWAGDPAGTGSVAGLGRHLDRLTAAEVNWCRPPREDPR</sequence>
<evidence type="ECO:0000259" key="8">
    <source>
        <dbReference type="Pfam" id="PF02838"/>
    </source>
</evidence>
<feature type="domain" description="Beta-hexosaminidase bacterial type N-terminal" evidence="8">
    <location>
        <begin position="2"/>
        <end position="124"/>
    </location>
</feature>
<evidence type="ECO:0000256" key="1">
    <source>
        <dbReference type="ARBA" id="ARBA00001231"/>
    </source>
</evidence>
<dbReference type="SUPFAM" id="SSF55545">
    <property type="entry name" value="beta-N-acetylhexosaminidase-like domain"/>
    <property type="match status" value="1"/>
</dbReference>
<reference evidence="10" key="1">
    <citation type="submission" date="2017-02" db="EMBL/GenBank/DDBJ databases">
        <title>Tessaracoccus aquaemaris sp. nov., isolated from the intestine of a Korean rockfish, Sebastes schlegelii, in a marine aquaculture pond.</title>
        <authorList>
            <person name="Tak E.J."/>
            <person name="Bae J.-W."/>
        </authorList>
    </citation>
    <scope>NUCLEOTIDE SEQUENCE [LARGE SCALE GENOMIC DNA]</scope>
    <source>
        <strain evidence="10">NSG39</strain>
    </source>
</reference>
<accession>A0A1Q2CSB9</accession>
<proteinExistence type="inferred from homology"/>
<comment type="similarity">
    <text evidence="2">Belongs to the glycosyl hydrolase 20 family.</text>
</comment>
<dbReference type="InterPro" id="IPR015882">
    <property type="entry name" value="HEX_bac_N"/>
</dbReference>
<dbReference type="Pfam" id="PF00728">
    <property type="entry name" value="Glyco_hydro_20"/>
    <property type="match status" value="1"/>
</dbReference>
<dbReference type="OrthoDB" id="9763537at2"/>
<dbReference type="InterPro" id="IPR025705">
    <property type="entry name" value="Beta_hexosaminidase_sua/sub"/>
</dbReference>
<evidence type="ECO:0000256" key="2">
    <source>
        <dbReference type="ARBA" id="ARBA00006285"/>
    </source>
</evidence>
<dbReference type="PANTHER" id="PTHR22600">
    <property type="entry name" value="BETA-HEXOSAMINIDASE"/>
    <property type="match status" value="1"/>
</dbReference>
<feature type="active site" description="Proton donor" evidence="6">
    <location>
        <position position="305"/>
    </location>
</feature>
<dbReference type="STRING" id="1332264.BW730_16770"/>
<dbReference type="GO" id="GO:0004563">
    <property type="term" value="F:beta-N-acetylhexosaminidase activity"/>
    <property type="evidence" value="ECO:0007669"/>
    <property type="project" value="UniProtKB-EC"/>
</dbReference>
<evidence type="ECO:0000256" key="3">
    <source>
        <dbReference type="ARBA" id="ARBA00012663"/>
    </source>
</evidence>
<dbReference type="Gene3D" id="3.20.20.80">
    <property type="entry name" value="Glycosidases"/>
    <property type="match status" value="1"/>
</dbReference>
<evidence type="ECO:0000259" key="7">
    <source>
        <dbReference type="Pfam" id="PF00728"/>
    </source>
</evidence>
<dbReference type="EMBL" id="CP019606">
    <property type="protein sequence ID" value="AQP48900.1"/>
    <property type="molecule type" value="Genomic_DNA"/>
</dbReference>